<dbReference type="SUPFAM" id="SSF49503">
    <property type="entry name" value="Cupredoxins"/>
    <property type="match status" value="1"/>
</dbReference>
<reference evidence="7 8" key="1">
    <citation type="journal article" date="2023" name="Sci. Data">
        <title>Genome assembly of the Korean intertidal mud-creeper Batillaria attramentaria.</title>
        <authorList>
            <person name="Patra A.K."/>
            <person name="Ho P.T."/>
            <person name="Jun S."/>
            <person name="Lee S.J."/>
            <person name="Kim Y."/>
            <person name="Won Y.J."/>
        </authorList>
    </citation>
    <scope>NUCLEOTIDE SEQUENCE [LARGE SCALE GENOMIC DNA]</scope>
    <source>
        <strain evidence="7">Wonlab-2016</strain>
    </source>
</reference>
<evidence type="ECO:0000256" key="4">
    <source>
        <dbReference type="ARBA" id="ARBA00023008"/>
    </source>
</evidence>
<evidence type="ECO:0000256" key="3">
    <source>
        <dbReference type="ARBA" id="ARBA00023002"/>
    </source>
</evidence>
<keyword evidence="8" id="KW-1185">Reference proteome</keyword>
<dbReference type="Gene3D" id="2.60.40.420">
    <property type="entry name" value="Cupredoxins - blue copper proteins"/>
    <property type="match status" value="1"/>
</dbReference>
<comment type="similarity">
    <text evidence="1">Belongs to the multicopper oxidase family.</text>
</comment>
<dbReference type="AlphaFoldDB" id="A0ABD0JCM2"/>
<keyword evidence="3" id="KW-0560">Oxidoreductase</keyword>
<dbReference type="EMBL" id="JACVVK020000503">
    <property type="protein sequence ID" value="KAK7469808.1"/>
    <property type="molecule type" value="Genomic_DNA"/>
</dbReference>
<keyword evidence="2" id="KW-0479">Metal-binding</keyword>
<comment type="caution">
    <text evidence="7">The sequence shown here is derived from an EMBL/GenBank/DDBJ whole genome shotgun (WGS) entry which is preliminary data.</text>
</comment>
<proteinExistence type="inferred from homology"/>
<keyword evidence="5" id="KW-0732">Signal</keyword>
<dbReference type="Proteomes" id="UP001519460">
    <property type="component" value="Unassembled WGS sequence"/>
</dbReference>
<evidence type="ECO:0000313" key="7">
    <source>
        <dbReference type="EMBL" id="KAK7469808.1"/>
    </source>
</evidence>
<dbReference type="InterPro" id="IPR008972">
    <property type="entry name" value="Cupredoxin"/>
</dbReference>
<evidence type="ECO:0000256" key="5">
    <source>
        <dbReference type="SAM" id="SignalP"/>
    </source>
</evidence>
<feature type="chain" id="PRO_5044751845" description="Plastocyanin-like domain-containing protein" evidence="5">
    <location>
        <begin position="24"/>
        <end position="196"/>
    </location>
</feature>
<dbReference type="InterPro" id="IPR011707">
    <property type="entry name" value="Cu-oxidase-like_N"/>
</dbReference>
<name>A0ABD0JCM2_9CAEN</name>
<evidence type="ECO:0000256" key="2">
    <source>
        <dbReference type="ARBA" id="ARBA00022723"/>
    </source>
</evidence>
<sequence>MPSSMVSRSLIGLCIVLVGSVRAINRLENLQDYFDHPCIRTCEDDALPRTCEYDWTLELYYTLSKACFDCPFNLTDCHRPHCVPADGTSRGVLTANRRLPGPTIQVCEGDEIVVNVRNAMGNSEGTTIHWHGLPQRGYQHMDGNQPGHSVSHHVLFYVPVQIPCKRPRNLLVALSRGTSAGRWSLWQPRYPSDGVT</sequence>
<dbReference type="InterPro" id="IPR045087">
    <property type="entry name" value="Cu-oxidase_fam"/>
</dbReference>
<protein>
    <recommendedName>
        <fullName evidence="6">Plastocyanin-like domain-containing protein</fullName>
    </recommendedName>
</protein>
<organism evidence="7 8">
    <name type="scientific">Batillaria attramentaria</name>
    <dbReference type="NCBI Taxonomy" id="370345"/>
    <lineage>
        <taxon>Eukaryota</taxon>
        <taxon>Metazoa</taxon>
        <taxon>Spiralia</taxon>
        <taxon>Lophotrochozoa</taxon>
        <taxon>Mollusca</taxon>
        <taxon>Gastropoda</taxon>
        <taxon>Caenogastropoda</taxon>
        <taxon>Sorbeoconcha</taxon>
        <taxon>Cerithioidea</taxon>
        <taxon>Batillariidae</taxon>
        <taxon>Batillaria</taxon>
    </lineage>
</organism>
<feature type="domain" description="Plastocyanin-like" evidence="6">
    <location>
        <begin position="80"/>
        <end position="145"/>
    </location>
</feature>
<dbReference type="GO" id="GO:0046872">
    <property type="term" value="F:metal ion binding"/>
    <property type="evidence" value="ECO:0007669"/>
    <property type="project" value="UniProtKB-KW"/>
</dbReference>
<evidence type="ECO:0000313" key="8">
    <source>
        <dbReference type="Proteomes" id="UP001519460"/>
    </source>
</evidence>
<dbReference type="PANTHER" id="PTHR11709">
    <property type="entry name" value="MULTI-COPPER OXIDASE"/>
    <property type="match status" value="1"/>
</dbReference>
<dbReference type="Pfam" id="PF07732">
    <property type="entry name" value="Cu-oxidase_3"/>
    <property type="match status" value="1"/>
</dbReference>
<evidence type="ECO:0000259" key="6">
    <source>
        <dbReference type="Pfam" id="PF07732"/>
    </source>
</evidence>
<evidence type="ECO:0000256" key="1">
    <source>
        <dbReference type="ARBA" id="ARBA00010609"/>
    </source>
</evidence>
<dbReference type="PANTHER" id="PTHR11709:SF394">
    <property type="entry name" value="FI03373P-RELATED"/>
    <property type="match status" value="1"/>
</dbReference>
<dbReference type="GO" id="GO:0016491">
    <property type="term" value="F:oxidoreductase activity"/>
    <property type="evidence" value="ECO:0007669"/>
    <property type="project" value="UniProtKB-KW"/>
</dbReference>
<accession>A0ABD0JCM2</accession>
<feature type="signal peptide" evidence="5">
    <location>
        <begin position="1"/>
        <end position="23"/>
    </location>
</feature>
<gene>
    <name evidence="7" type="ORF">BaRGS_00036185</name>
</gene>
<keyword evidence="4" id="KW-0186">Copper</keyword>